<feature type="region of interest" description="Disordered" evidence="1">
    <location>
        <begin position="1"/>
        <end position="67"/>
    </location>
</feature>
<gene>
    <name evidence="3" type="ORF">EC518_16305</name>
</gene>
<feature type="compositionally biased region" description="Basic and acidic residues" evidence="1">
    <location>
        <begin position="24"/>
        <end position="33"/>
    </location>
</feature>
<name>A0A438VDG8_HELPX</name>
<dbReference type="EMBL" id="RJGP01001864">
    <property type="protein sequence ID" value="RVZ08630.1"/>
    <property type="molecule type" value="Genomic_DNA"/>
</dbReference>
<reference evidence="3 4" key="1">
    <citation type="submission" date="2018-11" db="EMBL/GenBank/DDBJ databases">
        <title>Genetic determinants and prediction of antibiotic resistance phenotypes in Helicobacter pylori.</title>
        <authorList>
            <person name="Wagner K."/>
        </authorList>
    </citation>
    <scope>NUCLEOTIDE SEQUENCE [LARGE SCALE GENOMIC DNA]</scope>
    <source>
        <strain evidence="3 4">ZH70</strain>
    </source>
</reference>
<dbReference type="InterPro" id="IPR032737">
    <property type="entry name" value="PGBA_C"/>
</dbReference>
<dbReference type="AlphaFoldDB" id="A0A438VDG8"/>
<accession>A0A438VDG8</accession>
<evidence type="ECO:0000259" key="2">
    <source>
        <dbReference type="Pfam" id="PF15437"/>
    </source>
</evidence>
<feature type="compositionally biased region" description="Basic and acidic residues" evidence="1">
    <location>
        <begin position="1"/>
        <end position="12"/>
    </location>
</feature>
<evidence type="ECO:0000313" key="4">
    <source>
        <dbReference type="Proteomes" id="UP000289022"/>
    </source>
</evidence>
<comment type="caution">
    <text evidence="3">The sequence shown here is derived from an EMBL/GenBank/DDBJ whole genome shotgun (WGS) entry which is preliminary data.</text>
</comment>
<sequence length="67" mass="7696">KENKQPLEENKVKPRNSGFEEEEVKTRRPEPIRDQNNATQQGETKNNESKNAPVLKENAAKKEVPKP</sequence>
<evidence type="ECO:0000256" key="1">
    <source>
        <dbReference type="SAM" id="MobiDB-lite"/>
    </source>
</evidence>
<dbReference type="Pfam" id="PF15437">
    <property type="entry name" value="PGBA_C"/>
    <property type="match status" value="1"/>
</dbReference>
<feature type="domain" description="Plasminogen-binding protein PgbA C-terminal" evidence="2">
    <location>
        <begin position="36"/>
        <end position="67"/>
    </location>
</feature>
<feature type="compositionally biased region" description="Polar residues" evidence="1">
    <location>
        <begin position="34"/>
        <end position="44"/>
    </location>
</feature>
<evidence type="ECO:0000313" key="3">
    <source>
        <dbReference type="EMBL" id="RVZ08630.1"/>
    </source>
</evidence>
<proteinExistence type="predicted"/>
<feature type="compositionally biased region" description="Basic and acidic residues" evidence="1">
    <location>
        <begin position="58"/>
        <end position="67"/>
    </location>
</feature>
<dbReference type="Proteomes" id="UP000289022">
    <property type="component" value="Unassembled WGS sequence"/>
</dbReference>
<feature type="non-terminal residue" evidence="3">
    <location>
        <position position="1"/>
    </location>
</feature>
<feature type="non-terminal residue" evidence="3">
    <location>
        <position position="67"/>
    </location>
</feature>
<protein>
    <submittedName>
        <fullName evidence="3">Plasmid stabilization protein</fullName>
    </submittedName>
</protein>
<organism evidence="3 4">
    <name type="scientific">Helicobacter pylori</name>
    <name type="common">Campylobacter pylori</name>
    <dbReference type="NCBI Taxonomy" id="210"/>
    <lineage>
        <taxon>Bacteria</taxon>
        <taxon>Pseudomonadati</taxon>
        <taxon>Campylobacterota</taxon>
        <taxon>Epsilonproteobacteria</taxon>
        <taxon>Campylobacterales</taxon>
        <taxon>Helicobacteraceae</taxon>
        <taxon>Helicobacter</taxon>
    </lineage>
</organism>